<dbReference type="InterPro" id="IPR006311">
    <property type="entry name" value="TAT_signal"/>
</dbReference>
<gene>
    <name evidence="3" type="ORF">NRP21_17015</name>
</gene>
<dbReference type="Proteomes" id="UP001524642">
    <property type="component" value="Unassembled WGS sequence"/>
</dbReference>
<dbReference type="Gene3D" id="3.40.190.150">
    <property type="entry name" value="Bordetella uptake gene, domain 1"/>
    <property type="match status" value="1"/>
</dbReference>
<keyword evidence="4" id="KW-1185">Reference proteome</keyword>
<dbReference type="PIRSF" id="PIRSF017082">
    <property type="entry name" value="YflP"/>
    <property type="match status" value="1"/>
</dbReference>
<reference evidence="3 4" key="1">
    <citation type="submission" date="2022-06" db="EMBL/GenBank/DDBJ databases">
        <title>Roseomonas CN29.</title>
        <authorList>
            <person name="Cheng Y."/>
            <person name="He X."/>
        </authorList>
    </citation>
    <scope>NUCLEOTIDE SEQUENCE [LARGE SCALE GENOMIC DNA]</scope>
    <source>
        <strain evidence="3 4">CN29</strain>
    </source>
</reference>
<dbReference type="Gene3D" id="3.40.190.10">
    <property type="entry name" value="Periplasmic binding protein-like II"/>
    <property type="match status" value="1"/>
</dbReference>
<name>A0ABT1X6P5_9PROT</name>
<dbReference type="PANTHER" id="PTHR42928">
    <property type="entry name" value="TRICARBOXYLATE-BINDING PROTEIN"/>
    <property type="match status" value="1"/>
</dbReference>
<organism evidence="3 4">
    <name type="scientific">Roseomonas populi</name>
    <dbReference type="NCBI Taxonomy" id="3121582"/>
    <lineage>
        <taxon>Bacteria</taxon>
        <taxon>Pseudomonadati</taxon>
        <taxon>Pseudomonadota</taxon>
        <taxon>Alphaproteobacteria</taxon>
        <taxon>Acetobacterales</taxon>
        <taxon>Roseomonadaceae</taxon>
        <taxon>Roseomonas</taxon>
    </lineage>
</organism>
<dbReference type="PROSITE" id="PS51318">
    <property type="entry name" value="TAT"/>
    <property type="match status" value="1"/>
</dbReference>
<comment type="caution">
    <text evidence="3">The sequence shown here is derived from an EMBL/GenBank/DDBJ whole genome shotgun (WGS) entry which is preliminary data.</text>
</comment>
<sequence>MICRRSLLHRSAAAASLALAAPAARAQGDFPSRPLRVVVPFAPGGIIDVVARTVTDRMQGVLGRPMPVENQGGAGGTIGSATVARAAPDGHTLLVNGTGHAVTRVLFPDFPFDPLRDFAPVGLIGKQPFVLAVHPSVPARDVGSLLAWLRSKGGDANFGTTGVGAGSHLSGELLKARAGVGFTVVSYRGTPAAVTDLLAGRVDMMIDSQTLLAPLMRDGGVRGLAVTSRERSAMLPELPTLQEAGVEGYDATSWQALYAPAGTPGPIMARLAAALAQVMADPATRARFAEVGVEPFTDNSPATAISYITAEMAKWEPVLRTGAGRTP</sequence>
<proteinExistence type="inferred from homology"/>
<feature type="chain" id="PRO_5046311101" evidence="2">
    <location>
        <begin position="27"/>
        <end position="327"/>
    </location>
</feature>
<protein>
    <submittedName>
        <fullName evidence="3">Tripartite tricarboxylate transporter substrate binding protein</fullName>
    </submittedName>
</protein>
<dbReference type="RefSeq" id="WP_257717424.1">
    <property type="nucleotide sequence ID" value="NZ_JANJOU010000016.1"/>
</dbReference>
<comment type="similarity">
    <text evidence="1">Belongs to the UPF0065 (bug) family.</text>
</comment>
<feature type="signal peptide" evidence="2">
    <location>
        <begin position="1"/>
        <end position="26"/>
    </location>
</feature>
<dbReference type="SUPFAM" id="SSF53850">
    <property type="entry name" value="Periplasmic binding protein-like II"/>
    <property type="match status" value="1"/>
</dbReference>
<keyword evidence="2" id="KW-0732">Signal</keyword>
<accession>A0ABT1X6P5</accession>
<dbReference type="Pfam" id="PF03401">
    <property type="entry name" value="TctC"/>
    <property type="match status" value="1"/>
</dbReference>
<evidence type="ECO:0000313" key="4">
    <source>
        <dbReference type="Proteomes" id="UP001524642"/>
    </source>
</evidence>
<dbReference type="InterPro" id="IPR042100">
    <property type="entry name" value="Bug_dom1"/>
</dbReference>
<evidence type="ECO:0000256" key="1">
    <source>
        <dbReference type="ARBA" id="ARBA00006987"/>
    </source>
</evidence>
<evidence type="ECO:0000256" key="2">
    <source>
        <dbReference type="SAM" id="SignalP"/>
    </source>
</evidence>
<evidence type="ECO:0000313" key="3">
    <source>
        <dbReference type="EMBL" id="MCR0983758.1"/>
    </source>
</evidence>
<dbReference type="InterPro" id="IPR005064">
    <property type="entry name" value="BUG"/>
</dbReference>
<dbReference type="EMBL" id="JANJOU010000016">
    <property type="protein sequence ID" value="MCR0983758.1"/>
    <property type="molecule type" value="Genomic_DNA"/>
</dbReference>
<dbReference type="PANTHER" id="PTHR42928:SF5">
    <property type="entry name" value="BLR1237 PROTEIN"/>
    <property type="match status" value="1"/>
</dbReference>
<dbReference type="CDD" id="cd13578">
    <property type="entry name" value="PBP2_Bug27"/>
    <property type="match status" value="1"/>
</dbReference>